<dbReference type="InterPro" id="IPR011545">
    <property type="entry name" value="DEAD/DEAH_box_helicase_dom"/>
</dbReference>
<keyword evidence="7" id="KW-1185">Reference proteome</keyword>
<protein>
    <recommendedName>
        <fullName evidence="1">RNA helicase</fullName>
        <ecNumber evidence="1">3.6.4.13</ecNumber>
    </recommendedName>
</protein>
<dbReference type="PANTHER" id="PTHR47958">
    <property type="entry name" value="ATP-DEPENDENT RNA HELICASE DBP3"/>
    <property type="match status" value="1"/>
</dbReference>
<comment type="caution">
    <text evidence="6">The sequence shown here is derived from an EMBL/GenBank/DDBJ whole genome shotgun (WGS) entry which is preliminary data.</text>
</comment>
<evidence type="ECO:0000313" key="6">
    <source>
        <dbReference type="EMBL" id="GMT36815.1"/>
    </source>
</evidence>
<evidence type="ECO:0000256" key="4">
    <source>
        <dbReference type="SAM" id="MobiDB-lite"/>
    </source>
</evidence>
<evidence type="ECO:0000256" key="2">
    <source>
        <dbReference type="ARBA" id="ARBA00022741"/>
    </source>
</evidence>
<reference evidence="6" key="1">
    <citation type="submission" date="2023-10" db="EMBL/GenBank/DDBJ databases">
        <title>Genome assembly of Pristionchus species.</title>
        <authorList>
            <person name="Yoshida K."/>
            <person name="Sommer R.J."/>
        </authorList>
    </citation>
    <scope>NUCLEOTIDE SEQUENCE</scope>
    <source>
        <strain evidence="6">RS5133</strain>
    </source>
</reference>
<evidence type="ECO:0000313" key="7">
    <source>
        <dbReference type="Proteomes" id="UP001432322"/>
    </source>
</evidence>
<feature type="region of interest" description="Disordered" evidence="4">
    <location>
        <begin position="172"/>
        <end position="204"/>
    </location>
</feature>
<dbReference type="InterPro" id="IPR001650">
    <property type="entry name" value="Helicase_C-like"/>
</dbReference>
<feature type="compositionally biased region" description="Polar residues" evidence="4">
    <location>
        <begin position="1"/>
        <end position="20"/>
    </location>
</feature>
<dbReference type="GO" id="GO:0003724">
    <property type="term" value="F:RNA helicase activity"/>
    <property type="evidence" value="ECO:0007669"/>
    <property type="project" value="UniProtKB-EC"/>
</dbReference>
<sequence length="689" mass="77969">FLSLFASTQIMEGSDTSPTETAEKIDMSSDVPEDAPPRIQPVEETKVMEDTIGSSGSCHDNEECAERSPVDLLVDGGSKMLVDFPTSVKAIEVPEEESPINVLVEAGKLMTLEDHPDNCEENEHLESGKSSDAVAGSQSVQEPAEVVEEEQEPEDETARQAYRILKRCIDRKKSSAESSPSHSKKENAHPQDPSPNVSDQHNARAVGPPHILEKAISRCEVKVTEANGEMSNALVAGSNWSDFITDDRLLDNIQSSFASPLPVQTHIAALIKSGRDGIVKCDGGLGRSTAVLLPVIDKLLQLVEPGSMRPGRARAIIVVPLNITVIDLYEEATTFVPRGENDHPLIGITLADNHNHYSEGRKIATFGTDLLIVTVDALEKLIASGCVALSETKFLVSDGFQAFQWGPWSTLSKRIHSSNKNSDMQEIVITPHHVSTDEVKNLLSSNFLELVVSTSEMSFARQDFVRVTEGCSRYDFLRDELDKLLEERFGGTFAIFCENSEEAEGLQDYLYRDFRNYRTVLYLPEMRFEERSDIIYQLREGRIDFLATVHSEEKKFDSPIVSIDINLSMHADKEMFRERVKRSNLLKRRDSITIVHWNDEDRIKGALEVLRTLNINCEDLETMLHRIVRARRVREYEKEEEEREQRWRAGEERRRKREEENNRRNRREGEDSGRRDYSNHDNRQYHGGD</sequence>
<feature type="region of interest" description="Disordered" evidence="4">
    <location>
        <begin position="114"/>
        <end position="158"/>
    </location>
</feature>
<keyword evidence="3" id="KW-0067">ATP-binding</keyword>
<feature type="region of interest" description="Disordered" evidence="4">
    <location>
        <begin position="1"/>
        <end position="42"/>
    </location>
</feature>
<feature type="region of interest" description="Disordered" evidence="4">
    <location>
        <begin position="639"/>
        <end position="689"/>
    </location>
</feature>
<feature type="compositionally biased region" description="Basic and acidic residues" evidence="4">
    <location>
        <begin position="114"/>
        <end position="129"/>
    </location>
</feature>
<name>A0AAV5WZB9_9BILA</name>
<dbReference type="Pfam" id="PF00270">
    <property type="entry name" value="DEAD"/>
    <property type="match status" value="1"/>
</dbReference>
<accession>A0AAV5WZB9</accession>
<dbReference type="AlphaFoldDB" id="A0AAV5WZB9"/>
<dbReference type="Gene3D" id="3.40.50.300">
    <property type="entry name" value="P-loop containing nucleotide triphosphate hydrolases"/>
    <property type="match status" value="2"/>
</dbReference>
<dbReference type="EC" id="3.6.4.13" evidence="1"/>
<keyword evidence="2" id="KW-0547">Nucleotide-binding</keyword>
<feature type="non-terminal residue" evidence="6">
    <location>
        <position position="689"/>
    </location>
</feature>
<evidence type="ECO:0000259" key="5">
    <source>
        <dbReference type="PROSITE" id="PS51194"/>
    </source>
</evidence>
<dbReference type="InterPro" id="IPR027417">
    <property type="entry name" value="P-loop_NTPase"/>
</dbReference>
<dbReference type="GO" id="GO:0005524">
    <property type="term" value="F:ATP binding"/>
    <property type="evidence" value="ECO:0007669"/>
    <property type="project" value="UniProtKB-KW"/>
</dbReference>
<feature type="domain" description="Helicase C-terminal" evidence="5">
    <location>
        <begin position="476"/>
        <end position="628"/>
    </location>
</feature>
<gene>
    <name evidence="6" type="ORF">PFISCL1PPCAC_28112</name>
</gene>
<proteinExistence type="predicted"/>
<dbReference type="GO" id="GO:0003676">
    <property type="term" value="F:nucleic acid binding"/>
    <property type="evidence" value="ECO:0007669"/>
    <property type="project" value="InterPro"/>
</dbReference>
<dbReference type="SUPFAM" id="SSF52540">
    <property type="entry name" value="P-loop containing nucleoside triphosphate hydrolases"/>
    <property type="match status" value="2"/>
</dbReference>
<dbReference type="Proteomes" id="UP001432322">
    <property type="component" value="Unassembled WGS sequence"/>
</dbReference>
<dbReference type="PROSITE" id="PS51194">
    <property type="entry name" value="HELICASE_CTER"/>
    <property type="match status" value="1"/>
</dbReference>
<organism evidence="6 7">
    <name type="scientific">Pristionchus fissidentatus</name>
    <dbReference type="NCBI Taxonomy" id="1538716"/>
    <lineage>
        <taxon>Eukaryota</taxon>
        <taxon>Metazoa</taxon>
        <taxon>Ecdysozoa</taxon>
        <taxon>Nematoda</taxon>
        <taxon>Chromadorea</taxon>
        <taxon>Rhabditida</taxon>
        <taxon>Rhabditina</taxon>
        <taxon>Diplogasteromorpha</taxon>
        <taxon>Diplogasteroidea</taxon>
        <taxon>Neodiplogasteridae</taxon>
        <taxon>Pristionchus</taxon>
    </lineage>
</organism>
<evidence type="ECO:0000256" key="1">
    <source>
        <dbReference type="ARBA" id="ARBA00012552"/>
    </source>
</evidence>
<dbReference type="EMBL" id="BTSY01000007">
    <property type="protein sequence ID" value="GMT36815.1"/>
    <property type="molecule type" value="Genomic_DNA"/>
</dbReference>
<feature type="non-terminal residue" evidence="6">
    <location>
        <position position="1"/>
    </location>
</feature>
<feature type="compositionally biased region" description="Acidic residues" evidence="4">
    <location>
        <begin position="145"/>
        <end position="155"/>
    </location>
</feature>
<evidence type="ECO:0000256" key="3">
    <source>
        <dbReference type="ARBA" id="ARBA00022840"/>
    </source>
</evidence>